<dbReference type="InterPro" id="IPR000014">
    <property type="entry name" value="PAS"/>
</dbReference>
<accession>A0A1G2U052</accession>
<name>A0A1G2U052_9BACT</name>
<dbReference type="EMBL" id="MHWB01000005">
    <property type="protein sequence ID" value="OHB02260.1"/>
    <property type="molecule type" value="Genomic_DNA"/>
</dbReference>
<keyword evidence="1" id="KW-0175">Coiled coil</keyword>
<reference evidence="3 4" key="1">
    <citation type="journal article" date="2016" name="Nat. Commun.">
        <title>Thousands of microbial genomes shed light on interconnected biogeochemical processes in an aquifer system.</title>
        <authorList>
            <person name="Anantharaman K."/>
            <person name="Brown C.T."/>
            <person name="Hug L.A."/>
            <person name="Sharon I."/>
            <person name="Castelle C.J."/>
            <person name="Probst A.J."/>
            <person name="Thomas B.C."/>
            <person name="Singh A."/>
            <person name="Wilkins M.J."/>
            <person name="Karaoz U."/>
            <person name="Brodie E.L."/>
            <person name="Williams K.H."/>
            <person name="Hubbard S.S."/>
            <person name="Banfield J.F."/>
        </authorList>
    </citation>
    <scope>NUCLEOTIDE SEQUENCE [LARGE SCALE GENOMIC DNA]</scope>
</reference>
<gene>
    <name evidence="3" type="ORF">A3A96_02275</name>
</gene>
<evidence type="ECO:0000313" key="3">
    <source>
        <dbReference type="EMBL" id="OHB02260.1"/>
    </source>
</evidence>
<dbReference type="InterPro" id="IPR035965">
    <property type="entry name" value="PAS-like_dom_sf"/>
</dbReference>
<sequence>MKTNKKNVGGTPDLTRVELVEYLSKECWKYIKTVADIVREPILILDKDLHVMAANESFYRMFQVEMRDTEGKFIYELGNGQWNIPSLRKLLEDILPKNTFFKDFEITHEFPFIGRKVMILNARQIHTVDNGNPPLLPPIIFLAIEDVTVMMVVAETLAIQVKELASKNAERTEKLEIHIEELKEEINGLKNKPLTQIII</sequence>
<dbReference type="Proteomes" id="UP000177707">
    <property type="component" value="Unassembled WGS sequence"/>
</dbReference>
<protein>
    <recommendedName>
        <fullName evidence="2">PAS domain-containing protein</fullName>
    </recommendedName>
</protein>
<proteinExistence type="predicted"/>
<evidence type="ECO:0000256" key="1">
    <source>
        <dbReference type="SAM" id="Coils"/>
    </source>
</evidence>
<dbReference type="SUPFAM" id="SSF55785">
    <property type="entry name" value="PYP-like sensor domain (PAS domain)"/>
    <property type="match status" value="1"/>
</dbReference>
<feature type="coiled-coil region" evidence="1">
    <location>
        <begin position="165"/>
        <end position="192"/>
    </location>
</feature>
<feature type="domain" description="PAS" evidence="2">
    <location>
        <begin position="30"/>
        <end position="77"/>
    </location>
</feature>
<dbReference type="STRING" id="1802758.A3A96_02275"/>
<evidence type="ECO:0000259" key="2">
    <source>
        <dbReference type="Pfam" id="PF13188"/>
    </source>
</evidence>
<dbReference type="AlphaFoldDB" id="A0A1G2U052"/>
<dbReference type="Pfam" id="PF13188">
    <property type="entry name" value="PAS_8"/>
    <property type="match status" value="1"/>
</dbReference>
<comment type="caution">
    <text evidence="3">The sequence shown here is derived from an EMBL/GenBank/DDBJ whole genome shotgun (WGS) entry which is preliminary data.</text>
</comment>
<evidence type="ECO:0000313" key="4">
    <source>
        <dbReference type="Proteomes" id="UP000177707"/>
    </source>
</evidence>
<organism evidence="3 4">
    <name type="scientific">Candidatus Zambryskibacteria bacterium RIFCSPLOWO2_01_FULL_39_39</name>
    <dbReference type="NCBI Taxonomy" id="1802758"/>
    <lineage>
        <taxon>Bacteria</taxon>
        <taxon>Candidatus Zambryskiibacteriota</taxon>
    </lineage>
</organism>